<keyword evidence="2" id="KW-1185">Reference proteome</keyword>
<evidence type="ECO:0000313" key="2">
    <source>
        <dbReference type="Proteomes" id="UP000293865"/>
    </source>
</evidence>
<evidence type="ECO:0000313" key="1">
    <source>
        <dbReference type="EMBL" id="RXZ71850.1"/>
    </source>
</evidence>
<proteinExistence type="predicted"/>
<dbReference type="RefSeq" id="WP_129520157.1">
    <property type="nucleotide sequence ID" value="NZ_SDPN01000009.1"/>
</dbReference>
<name>A0A4Q2L4P7_9MICO</name>
<reference evidence="1 2" key="1">
    <citation type="submission" date="2019-01" db="EMBL/GenBank/DDBJ databases">
        <title>Agromyces.</title>
        <authorList>
            <person name="Li J."/>
        </authorList>
    </citation>
    <scope>NUCLEOTIDE SEQUENCE [LARGE SCALE GENOMIC DNA]</scope>
    <source>
        <strain evidence="1 2">DSM 15934</strain>
    </source>
</reference>
<comment type="caution">
    <text evidence="1">The sequence shown here is derived from an EMBL/GenBank/DDBJ whole genome shotgun (WGS) entry which is preliminary data.</text>
</comment>
<protein>
    <recommendedName>
        <fullName evidence="3">DM13 domain-containing protein</fullName>
    </recommendedName>
</protein>
<dbReference type="PROSITE" id="PS51257">
    <property type="entry name" value="PROKAR_LIPOPROTEIN"/>
    <property type="match status" value="1"/>
</dbReference>
<evidence type="ECO:0008006" key="3">
    <source>
        <dbReference type="Google" id="ProtNLM"/>
    </source>
</evidence>
<dbReference type="EMBL" id="SDPN01000009">
    <property type="protein sequence ID" value="RXZ71850.1"/>
    <property type="molecule type" value="Genomic_DNA"/>
</dbReference>
<dbReference type="Proteomes" id="UP000293865">
    <property type="component" value="Unassembled WGS sequence"/>
</dbReference>
<dbReference type="AlphaFoldDB" id="A0A4Q2L4P7"/>
<organism evidence="1 2">
    <name type="scientific">Agromyces albus</name>
    <dbReference type="NCBI Taxonomy" id="205332"/>
    <lineage>
        <taxon>Bacteria</taxon>
        <taxon>Bacillati</taxon>
        <taxon>Actinomycetota</taxon>
        <taxon>Actinomycetes</taxon>
        <taxon>Micrococcales</taxon>
        <taxon>Microbacteriaceae</taxon>
        <taxon>Agromyces</taxon>
    </lineage>
</organism>
<gene>
    <name evidence="1" type="ORF">ESP51_06880</name>
</gene>
<dbReference type="OrthoDB" id="5124743at2"/>
<accession>A0A4Q2L4P7</accession>
<sequence>MSRMQTIRWIGAVGLALAMCGCVVATVPVPSVTSRTIAPTPSTSTASEPPALSEFEQQLPLTGSFVSQASATTGTARIERRADGSVWVTLEDFRTGDASDLRLYLKTDPLVQDAAGHWGSAEDGYEIASIDPSAPIQEIEVPGAWTMPAIRTLTVRNYVAPDFPAFGSAALG</sequence>